<proteinExistence type="predicted"/>
<reference evidence="2 3" key="1">
    <citation type="submission" date="2023-10" db="EMBL/GenBank/DDBJ databases">
        <title>Chromosome-scale genome assembly provides insights into flower coloration mechanisms of Canna indica.</title>
        <authorList>
            <person name="Li C."/>
        </authorList>
    </citation>
    <scope>NUCLEOTIDE SEQUENCE [LARGE SCALE GENOMIC DNA]</scope>
    <source>
        <tissue evidence="2">Flower</tissue>
    </source>
</reference>
<gene>
    <name evidence="2" type="ORF">Cni_G07551</name>
</gene>
<feature type="region of interest" description="Disordered" evidence="1">
    <location>
        <begin position="127"/>
        <end position="156"/>
    </location>
</feature>
<dbReference type="AlphaFoldDB" id="A0AAQ3JYP0"/>
<dbReference type="EMBL" id="CP136891">
    <property type="protein sequence ID" value="WOK98839.1"/>
    <property type="molecule type" value="Genomic_DNA"/>
</dbReference>
<evidence type="ECO:0000313" key="2">
    <source>
        <dbReference type="EMBL" id="WOK98839.1"/>
    </source>
</evidence>
<organism evidence="2 3">
    <name type="scientific">Canna indica</name>
    <name type="common">Indian-shot</name>
    <dbReference type="NCBI Taxonomy" id="4628"/>
    <lineage>
        <taxon>Eukaryota</taxon>
        <taxon>Viridiplantae</taxon>
        <taxon>Streptophyta</taxon>
        <taxon>Embryophyta</taxon>
        <taxon>Tracheophyta</taxon>
        <taxon>Spermatophyta</taxon>
        <taxon>Magnoliopsida</taxon>
        <taxon>Liliopsida</taxon>
        <taxon>Zingiberales</taxon>
        <taxon>Cannaceae</taxon>
        <taxon>Canna</taxon>
    </lineage>
</organism>
<feature type="region of interest" description="Disordered" evidence="1">
    <location>
        <begin position="176"/>
        <end position="221"/>
    </location>
</feature>
<dbReference type="Proteomes" id="UP001327560">
    <property type="component" value="Chromosome 2"/>
</dbReference>
<feature type="compositionally biased region" description="Polar residues" evidence="1">
    <location>
        <begin position="190"/>
        <end position="212"/>
    </location>
</feature>
<feature type="compositionally biased region" description="Low complexity" evidence="1">
    <location>
        <begin position="132"/>
        <end position="150"/>
    </location>
</feature>
<keyword evidence="3" id="KW-1185">Reference proteome</keyword>
<evidence type="ECO:0000313" key="3">
    <source>
        <dbReference type="Proteomes" id="UP001327560"/>
    </source>
</evidence>
<protein>
    <submittedName>
        <fullName evidence="2">Uncharacterized protein</fullName>
    </submittedName>
</protein>
<evidence type="ECO:0000256" key="1">
    <source>
        <dbReference type="SAM" id="MobiDB-lite"/>
    </source>
</evidence>
<sequence>MYRETRTLRGKKGYVHVNAAQFMANAEQTINERLKMTPTIERVQLENEVYREIAGPEQYSRVRLHGLGVKPSQIFGQQRPYMTPSQKARIEEYQRHTEAQIAEINQKHAAEMREMQERLARCQQLLQQPRESTSPPSASASLRSLRSDTSTFHDSHKSSQATLMAFEIVRALQEQVSQQNDTHQHKIYRNRSTSQSSKTQDGNTNTSATSTKLMLMMDDQL</sequence>
<accession>A0AAQ3JYP0</accession>
<name>A0AAQ3JYP0_9LILI</name>